<dbReference type="Proteomes" id="UP000195043">
    <property type="component" value="Unassembled WGS sequence"/>
</dbReference>
<dbReference type="InterPro" id="IPR014963">
    <property type="entry name" value="UPF0302_N"/>
</dbReference>
<keyword evidence="3" id="KW-1185">Reference proteome</keyword>
<dbReference type="InterPro" id="IPR014957">
    <property type="entry name" value="IDEAL_dom"/>
</dbReference>
<evidence type="ECO:0000259" key="1">
    <source>
        <dbReference type="SMART" id="SM00914"/>
    </source>
</evidence>
<dbReference type="Gene3D" id="4.10.810.10">
    <property type="entry name" value="Virus Scaffolding Protein, Chain A"/>
    <property type="match status" value="1"/>
</dbReference>
<feature type="domain" description="IDEAL" evidence="1">
    <location>
        <begin position="137"/>
        <end position="173"/>
    </location>
</feature>
<dbReference type="RefSeq" id="WP_086275121.1">
    <property type="nucleotide sequence ID" value="NZ_NGKU01000001.1"/>
</dbReference>
<protein>
    <recommendedName>
        <fullName evidence="1">IDEAL domain-containing protein</fullName>
    </recommendedName>
</protein>
<dbReference type="OrthoDB" id="2155814at2"/>
<evidence type="ECO:0000313" key="3">
    <source>
        <dbReference type="Proteomes" id="UP000195043"/>
    </source>
</evidence>
<dbReference type="STRING" id="1834191.A5886_002129"/>
<proteinExistence type="predicted"/>
<dbReference type="PIRSF" id="PIRSF007165">
    <property type="entry name" value="UCP007165"/>
    <property type="match status" value="1"/>
</dbReference>
<gene>
    <name evidence="2" type="ORF">A5886_002129</name>
</gene>
<accession>A0A242A7Z9</accession>
<dbReference type="InterPro" id="IPR038091">
    <property type="entry name" value="UPF0302_N_sf"/>
</dbReference>
<name>A0A242A7Z9_9ENTE</name>
<dbReference type="EMBL" id="NGKU01000001">
    <property type="protein sequence ID" value="OTN77049.1"/>
    <property type="molecule type" value="Genomic_DNA"/>
</dbReference>
<organism evidence="2 3">
    <name type="scientific">Candidatus Enterococcus testudinis</name>
    <dbReference type="NCBI Taxonomy" id="1834191"/>
    <lineage>
        <taxon>Bacteria</taxon>
        <taxon>Bacillati</taxon>
        <taxon>Bacillota</taxon>
        <taxon>Bacilli</taxon>
        <taxon>Lactobacillales</taxon>
        <taxon>Enterococcaceae</taxon>
        <taxon>Enterococcus</taxon>
    </lineage>
</organism>
<dbReference type="AlphaFoldDB" id="A0A242A7Z9"/>
<evidence type="ECO:0000313" key="2">
    <source>
        <dbReference type="EMBL" id="OTN77049.1"/>
    </source>
</evidence>
<dbReference type="SMART" id="SM00914">
    <property type="entry name" value="IDEAL"/>
    <property type="match status" value="1"/>
</dbReference>
<dbReference type="InterPro" id="IPR027393">
    <property type="entry name" value="Virus_scaffolding_prot_C"/>
</dbReference>
<dbReference type="InterPro" id="IPR011188">
    <property type="entry name" value="UPF0302"/>
</dbReference>
<comment type="caution">
    <text evidence="2">The sequence shown here is derived from an EMBL/GenBank/DDBJ whole genome shotgun (WGS) entry which is preliminary data.</text>
</comment>
<dbReference type="Pfam" id="PF08858">
    <property type="entry name" value="IDEAL"/>
    <property type="match status" value="1"/>
</dbReference>
<dbReference type="Gene3D" id="3.40.1530.30">
    <property type="entry name" value="Uncharacterised family UPF0302, N-terminal domain"/>
    <property type="match status" value="1"/>
</dbReference>
<reference evidence="2 3" key="1">
    <citation type="submission" date="2017-05" db="EMBL/GenBank/DDBJ databases">
        <title>The Genome Sequence of Enterococcus sp. 8G7_MSG3316.</title>
        <authorList>
            <consortium name="The Broad Institute Genomics Platform"/>
            <consortium name="The Broad Institute Genomic Center for Infectious Diseases"/>
            <person name="Earl A."/>
            <person name="Manson A."/>
            <person name="Schwartman J."/>
            <person name="Gilmore M."/>
            <person name="Abouelleil A."/>
            <person name="Cao P."/>
            <person name="Chapman S."/>
            <person name="Cusick C."/>
            <person name="Shea T."/>
            <person name="Young S."/>
            <person name="Neafsey D."/>
            <person name="Nusbaum C."/>
            <person name="Birren B."/>
        </authorList>
    </citation>
    <scope>NUCLEOTIDE SEQUENCE [LARGE SCALE GENOMIC DNA]</scope>
    <source>
        <strain evidence="2 3">8G7_MSG3316</strain>
    </source>
</reference>
<sequence length="185" mass="21752">MNINVQEKKKFLNWLVSTVSFSRREVSWVLNYLANHEAILNNVHFVEGAALTDRGLSVRSTEIGGEPFVLTIAGQTFFDIDQIFHEIRMNWKKPLYLECLFPDAWTHTFYLAVLEDNPHDRWNDHLDQEMTENVQRFLSEEEMQTKIDTLYRQIDMALEDGDRDAFLALSDEVNRFLLQQKEGSH</sequence>
<dbReference type="Pfam" id="PF08864">
    <property type="entry name" value="UPF0302"/>
    <property type="match status" value="1"/>
</dbReference>